<dbReference type="PROSITE" id="PS50110">
    <property type="entry name" value="RESPONSE_REGULATORY"/>
    <property type="match status" value="1"/>
</dbReference>
<dbReference type="InterPro" id="IPR011006">
    <property type="entry name" value="CheY-like_superfamily"/>
</dbReference>
<dbReference type="Pfam" id="PF04397">
    <property type="entry name" value="LytTR"/>
    <property type="match status" value="1"/>
</dbReference>
<feature type="modified residue" description="4-aspartylphosphate" evidence="1">
    <location>
        <position position="55"/>
    </location>
</feature>
<keyword evidence="1" id="KW-0597">Phosphoprotein</keyword>
<dbReference type="SUPFAM" id="SSF52172">
    <property type="entry name" value="CheY-like"/>
    <property type="match status" value="1"/>
</dbReference>
<evidence type="ECO:0000256" key="1">
    <source>
        <dbReference type="PROSITE-ProRule" id="PRU00169"/>
    </source>
</evidence>
<reference evidence="4 5" key="1">
    <citation type="submission" date="2020-08" db="EMBL/GenBank/DDBJ databases">
        <title>Functional genomics of gut bacteria from endangered species of beetles.</title>
        <authorList>
            <person name="Carlos-Shanley C."/>
        </authorList>
    </citation>
    <scope>NUCLEOTIDE SEQUENCE [LARGE SCALE GENOMIC DNA]</scope>
    <source>
        <strain evidence="4 5">S00070</strain>
    </source>
</reference>
<dbReference type="SMART" id="SM00448">
    <property type="entry name" value="REC"/>
    <property type="match status" value="1"/>
</dbReference>
<name>A0A841EYJ9_9BACT</name>
<feature type="domain" description="HTH LytTR-type" evidence="3">
    <location>
        <begin position="155"/>
        <end position="262"/>
    </location>
</feature>
<evidence type="ECO:0000313" key="5">
    <source>
        <dbReference type="Proteomes" id="UP000524404"/>
    </source>
</evidence>
<dbReference type="GO" id="GO:0003677">
    <property type="term" value="F:DNA binding"/>
    <property type="evidence" value="ECO:0007669"/>
    <property type="project" value="InterPro"/>
</dbReference>
<dbReference type="PANTHER" id="PTHR37299:SF1">
    <property type="entry name" value="STAGE 0 SPORULATION PROTEIN A HOMOLOG"/>
    <property type="match status" value="1"/>
</dbReference>
<dbReference type="EMBL" id="JACHKT010000057">
    <property type="protein sequence ID" value="MBB6005698.1"/>
    <property type="molecule type" value="Genomic_DNA"/>
</dbReference>
<dbReference type="GO" id="GO:0000156">
    <property type="term" value="F:phosphorelay response regulator activity"/>
    <property type="evidence" value="ECO:0007669"/>
    <property type="project" value="InterPro"/>
</dbReference>
<evidence type="ECO:0000313" key="4">
    <source>
        <dbReference type="EMBL" id="MBB6005698.1"/>
    </source>
</evidence>
<dbReference type="PANTHER" id="PTHR37299">
    <property type="entry name" value="TRANSCRIPTIONAL REGULATOR-RELATED"/>
    <property type="match status" value="1"/>
</dbReference>
<dbReference type="PROSITE" id="PS50930">
    <property type="entry name" value="HTH_LYTTR"/>
    <property type="match status" value="1"/>
</dbReference>
<keyword evidence="5" id="KW-1185">Reference proteome</keyword>
<dbReference type="InterPro" id="IPR001789">
    <property type="entry name" value="Sig_transdc_resp-reg_receiver"/>
</dbReference>
<gene>
    <name evidence="4" type="ORF">HNP25_004377</name>
</gene>
<dbReference type="Gene3D" id="3.40.50.2300">
    <property type="match status" value="1"/>
</dbReference>
<dbReference type="InterPro" id="IPR046947">
    <property type="entry name" value="LytR-like"/>
</dbReference>
<accession>A0A841EYJ9</accession>
<feature type="domain" description="Response regulatory" evidence="2">
    <location>
        <begin position="3"/>
        <end position="115"/>
    </location>
</feature>
<evidence type="ECO:0000259" key="2">
    <source>
        <dbReference type="PROSITE" id="PS50110"/>
    </source>
</evidence>
<dbReference type="Proteomes" id="UP000524404">
    <property type="component" value="Unassembled WGS sequence"/>
</dbReference>
<protein>
    <submittedName>
        <fullName evidence="4">Two-component system LytT family response regulator</fullName>
    </submittedName>
</protein>
<sequence>MFKTILIDDEKLAINRLERLLGKYTDTFVIIGRANNGAEGLSLVETLRPDLIFLDIEMPVMTGFEMLSRLTFMPLVVFATAFDEYAIKAFEENSIDYLLKPIEYERLDKTVQKLKLWQANTKAKIEQANNQEHLFNDNLLKMIEAMKPKKSISSISVKTGSKILLIDLQDISHFEADDKYVFLMTLDGQKYLTSYTISILAEKLPTNNFLQISRANIVNTLKIKEIEKHFNGKFLITMKDKAQSKMISGGTFGEAIKALFEI</sequence>
<dbReference type="AlphaFoldDB" id="A0A841EYJ9"/>
<dbReference type="InterPro" id="IPR007492">
    <property type="entry name" value="LytTR_DNA-bd_dom"/>
</dbReference>
<dbReference type="Gene3D" id="2.40.50.1020">
    <property type="entry name" value="LytTr DNA-binding domain"/>
    <property type="match status" value="1"/>
</dbReference>
<dbReference type="SMART" id="SM00850">
    <property type="entry name" value="LytTR"/>
    <property type="match status" value="1"/>
</dbReference>
<proteinExistence type="predicted"/>
<dbReference type="RefSeq" id="WP_184137748.1">
    <property type="nucleotide sequence ID" value="NZ_JACHKT010000057.1"/>
</dbReference>
<organism evidence="4 5">
    <name type="scientific">Arcicella rosea</name>
    <dbReference type="NCBI Taxonomy" id="502909"/>
    <lineage>
        <taxon>Bacteria</taxon>
        <taxon>Pseudomonadati</taxon>
        <taxon>Bacteroidota</taxon>
        <taxon>Cytophagia</taxon>
        <taxon>Cytophagales</taxon>
        <taxon>Flectobacillaceae</taxon>
        <taxon>Arcicella</taxon>
    </lineage>
</organism>
<evidence type="ECO:0000259" key="3">
    <source>
        <dbReference type="PROSITE" id="PS50930"/>
    </source>
</evidence>
<comment type="caution">
    <text evidence="4">The sequence shown here is derived from an EMBL/GenBank/DDBJ whole genome shotgun (WGS) entry which is preliminary data.</text>
</comment>
<dbReference type="Pfam" id="PF00072">
    <property type="entry name" value="Response_reg"/>
    <property type="match status" value="1"/>
</dbReference>